<dbReference type="RefSeq" id="WP_072875067.1">
    <property type="nucleotide sequence ID" value="NZ_FRAF01000027.1"/>
</dbReference>
<gene>
    <name evidence="1" type="ORF">SAMN05443507_12713</name>
</gene>
<proteinExistence type="predicted"/>
<dbReference type="AlphaFoldDB" id="A0A1M6WDW2"/>
<sequence>MLQLSSVCPMTEENLLDLLPLLESDQAFAMAFSTTSVLSWWASLQLGRANGSAEAWIFTMHPIQRENSFQKAGETSARNESEQTIGFAYVSLIDEQWFNDGQRRMEAGTYLLPSFRNKGWNLPVKSELIHNLIHVFSIEEVLFLIPTENMQAILAWRKLPPHRFYSDTGKIPSHYRKFFRRRQFESDELLSMAVVSRDEWSRYWPHVTHIKNGET</sequence>
<evidence type="ECO:0000313" key="1">
    <source>
        <dbReference type="EMBL" id="SHK91844.1"/>
    </source>
</evidence>
<organism evidence="1 2">
    <name type="scientific">Alicyclobacillus tolerans</name>
    <dbReference type="NCBI Taxonomy" id="90970"/>
    <lineage>
        <taxon>Bacteria</taxon>
        <taxon>Bacillati</taxon>
        <taxon>Bacillota</taxon>
        <taxon>Bacilli</taxon>
        <taxon>Bacillales</taxon>
        <taxon>Alicyclobacillaceae</taxon>
        <taxon>Alicyclobacillus</taxon>
    </lineage>
</organism>
<evidence type="ECO:0008006" key="3">
    <source>
        <dbReference type="Google" id="ProtNLM"/>
    </source>
</evidence>
<dbReference type="EMBL" id="FRAF01000027">
    <property type="protein sequence ID" value="SHK91844.1"/>
    <property type="molecule type" value="Genomic_DNA"/>
</dbReference>
<name>A0A1M6WDW2_9BACL</name>
<dbReference type="Proteomes" id="UP000184016">
    <property type="component" value="Unassembled WGS sequence"/>
</dbReference>
<accession>A0A1M6WDW2</accession>
<dbReference type="OrthoDB" id="2374786at2"/>
<dbReference type="STRING" id="1830138.SAMN05443507_12713"/>
<protein>
    <recommendedName>
        <fullName evidence="3">Protein N-acetyltransferase, RimJ/RimL family</fullName>
    </recommendedName>
</protein>
<keyword evidence="2" id="KW-1185">Reference proteome</keyword>
<evidence type="ECO:0000313" key="2">
    <source>
        <dbReference type="Proteomes" id="UP000184016"/>
    </source>
</evidence>
<dbReference type="InterPro" id="IPR016181">
    <property type="entry name" value="Acyl_CoA_acyltransferase"/>
</dbReference>
<dbReference type="SUPFAM" id="SSF55729">
    <property type="entry name" value="Acyl-CoA N-acyltransferases (Nat)"/>
    <property type="match status" value="1"/>
</dbReference>
<reference evidence="2" key="1">
    <citation type="submission" date="2016-11" db="EMBL/GenBank/DDBJ databases">
        <authorList>
            <person name="Varghese N."/>
            <person name="Submissions S."/>
        </authorList>
    </citation>
    <scope>NUCLEOTIDE SEQUENCE [LARGE SCALE GENOMIC DNA]</scope>
    <source>
        <strain evidence="2">USBA-503</strain>
    </source>
</reference>